<reference evidence="2 3" key="1">
    <citation type="submission" date="2017-02" db="EMBL/GenBank/DDBJ databases">
        <title>Draft genome of Saccharomonospora sp. 154.</title>
        <authorList>
            <person name="Alonso-Carmona G.S."/>
            <person name="De La Haba R."/>
            <person name="Vera-Gargallo B."/>
            <person name="Sandoval-Trujillo A.H."/>
            <person name="Ramirez-Duran N."/>
            <person name="Ventosa A."/>
        </authorList>
    </citation>
    <scope>NUCLEOTIDE SEQUENCE [LARGE SCALE GENOMIC DNA]</scope>
    <source>
        <strain evidence="2 3">LRS4.154</strain>
    </source>
</reference>
<dbReference type="EMBL" id="MWIH01000006">
    <property type="protein sequence ID" value="OQO91225.1"/>
    <property type="molecule type" value="Genomic_DNA"/>
</dbReference>
<accession>A0A1V9A253</accession>
<dbReference type="STRING" id="1962155.B1813_14605"/>
<feature type="transmembrane region" description="Helical" evidence="1">
    <location>
        <begin position="253"/>
        <end position="274"/>
    </location>
</feature>
<dbReference type="Proteomes" id="UP000192591">
    <property type="component" value="Unassembled WGS sequence"/>
</dbReference>
<feature type="transmembrane region" description="Helical" evidence="1">
    <location>
        <begin position="224"/>
        <end position="247"/>
    </location>
</feature>
<feature type="transmembrane region" description="Helical" evidence="1">
    <location>
        <begin position="123"/>
        <end position="142"/>
    </location>
</feature>
<sequence length="295" mass="29599">MASPRLRPVLGYVAVLGILPYLSLKLAWTAGSEVGVTTPGLLHSAEMRAANGFTAVLDLVAVVLALALTHRWGLRLPAWPMLVPLWVGTGLLLPIALGAPAIAAQFAGSGAGGMGLAAWVTPLVYTSFVWQGVALLTAFVLYARARWTVVFAGTGTGGVGVAGGAGAVLAVLVAVGTVARLADGEAPRVGTLGIEAVEVVLALGAVAGIVALRRPGRRLRGPVLLLWAGSAVLAAQAFWAGVSAVLGVPLDRVGWLLVAAGGCGGLLLAVALLAHLGATTRAGRAVRGSLAPHAP</sequence>
<feature type="transmembrane region" description="Helical" evidence="1">
    <location>
        <begin position="48"/>
        <end position="69"/>
    </location>
</feature>
<keyword evidence="1" id="KW-0472">Membrane</keyword>
<gene>
    <name evidence="2" type="ORF">B1813_14605</name>
</gene>
<evidence type="ECO:0000313" key="3">
    <source>
        <dbReference type="Proteomes" id="UP000192591"/>
    </source>
</evidence>
<feature type="transmembrane region" description="Helical" evidence="1">
    <location>
        <begin position="81"/>
        <end position="103"/>
    </location>
</feature>
<comment type="caution">
    <text evidence="2">The sequence shown here is derived from an EMBL/GenBank/DDBJ whole genome shotgun (WGS) entry which is preliminary data.</text>
</comment>
<feature type="transmembrane region" description="Helical" evidence="1">
    <location>
        <begin position="191"/>
        <end position="212"/>
    </location>
</feature>
<name>A0A1V9A253_SACPI</name>
<proteinExistence type="predicted"/>
<keyword evidence="3" id="KW-1185">Reference proteome</keyword>
<protein>
    <submittedName>
        <fullName evidence="2">Uncharacterized protein</fullName>
    </submittedName>
</protein>
<feature type="transmembrane region" description="Helical" evidence="1">
    <location>
        <begin position="149"/>
        <end position="179"/>
    </location>
</feature>
<organism evidence="2 3">
    <name type="scientific">Saccharomonospora piscinae</name>
    <dbReference type="NCBI Taxonomy" id="687388"/>
    <lineage>
        <taxon>Bacteria</taxon>
        <taxon>Bacillati</taxon>
        <taxon>Actinomycetota</taxon>
        <taxon>Actinomycetes</taxon>
        <taxon>Pseudonocardiales</taxon>
        <taxon>Pseudonocardiaceae</taxon>
        <taxon>Saccharomonospora</taxon>
    </lineage>
</organism>
<dbReference type="AlphaFoldDB" id="A0A1V9A253"/>
<evidence type="ECO:0000313" key="2">
    <source>
        <dbReference type="EMBL" id="OQO91225.1"/>
    </source>
</evidence>
<keyword evidence="1" id="KW-1133">Transmembrane helix</keyword>
<keyword evidence="1" id="KW-0812">Transmembrane</keyword>
<feature type="transmembrane region" description="Helical" evidence="1">
    <location>
        <begin position="9"/>
        <end position="28"/>
    </location>
</feature>
<evidence type="ECO:0000256" key="1">
    <source>
        <dbReference type="SAM" id="Phobius"/>
    </source>
</evidence>